<dbReference type="EC" id="5.1.3.2" evidence="11"/>
<dbReference type="GO" id="GO:0005829">
    <property type="term" value="C:cytosol"/>
    <property type="evidence" value="ECO:0007669"/>
    <property type="project" value="TreeGrafter"/>
</dbReference>
<evidence type="ECO:0000256" key="1">
    <source>
        <dbReference type="ARBA" id="ARBA00000014"/>
    </source>
</evidence>
<dbReference type="Pfam" id="PF16363">
    <property type="entry name" value="GDP_Man_Dehyd"/>
    <property type="match status" value="1"/>
</dbReference>
<evidence type="ECO:0000256" key="7">
    <source>
        <dbReference type="ARBA" id="ARBA00004947"/>
    </source>
</evidence>
<dbReference type="Gene3D" id="3.40.50.720">
    <property type="entry name" value="NAD(P)-binding Rossmann-like Domain"/>
    <property type="match status" value="1"/>
</dbReference>
<dbReference type="GO" id="GO:0005921">
    <property type="term" value="C:gap junction"/>
    <property type="evidence" value="ECO:0007669"/>
    <property type="project" value="UniProtKB-SubCell"/>
</dbReference>
<evidence type="ECO:0000256" key="14">
    <source>
        <dbReference type="ARBA" id="ARBA00022868"/>
    </source>
</evidence>
<evidence type="ECO:0000256" key="26">
    <source>
        <dbReference type="SAM" id="Coils"/>
    </source>
</evidence>
<accession>A0A5A9NSF6</accession>
<evidence type="ECO:0000256" key="21">
    <source>
        <dbReference type="ARBA" id="ARBA00023306"/>
    </source>
</evidence>
<dbReference type="GO" id="GO:0003974">
    <property type="term" value="F:UDP-N-acetylglucosamine 4-epimerase activity"/>
    <property type="evidence" value="ECO:0007669"/>
    <property type="project" value="UniProtKB-EC"/>
</dbReference>
<dbReference type="Gene3D" id="1.10.418.10">
    <property type="entry name" value="Calponin-like domain"/>
    <property type="match status" value="1"/>
</dbReference>
<proteinExistence type="inferred from homology"/>
<comment type="cofactor">
    <cofactor evidence="3">
        <name>NAD(+)</name>
        <dbReference type="ChEBI" id="CHEBI:57540"/>
    </cofactor>
</comment>
<comment type="pathway">
    <text evidence="7">Carbohydrate metabolism; galactose metabolism.</text>
</comment>
<dbReference type="FunFam" id="1.10.418.10:FF:000020">
    <property type="entry name" value="Cytospin-A isoform 1"/>
    <property type="match status" value="1"/>
</dbReference>
<dbReference type="InterPro" id="IPR016040">
    <property type="entry name" value="NAD(P)-bd_dom"/>
</dbReference>
<evidence type="ECO:0000256" key="12">
    <source>
        <dbReference type="ARBA" id="ARBA00015657"/>
    </source>
</evidence>
<keyword evidence="15" id="KW-0965">Cell junction</keyword>
<keyword evidence="16" id="KW-0520">NAD</keyword>
<evidence type="ECO:0000256" key="24">
    <source>
        <dbReference type="ARBA" id="ARBA00033100"/>
    </source>
</evidence>
<dbReference type="SUPFAM" id="SSF47576">
    <property type="entry name" value="Calponin-homology domain, CH-domain"/>
    <property type="match status" value="1"/>
</dbReference>
<keyword evidence="18" id="KW-0119">Carbohydrate metabolism</keyword>
<comment type="function">
    <text evidence="22">Involved in cytokinesis and spindle organization. May play a role in actin cytoskeleton organization and microtubule stabilization and hence required for proper cell adhesion and migration.</text>
</comment>
<keyword evidence="21" id="KW-0131">Cell cycle</keyword>
<dbReference type="Gene3D" id="3.90.25.10">
    <property type="entry name" value="UDP-galactose 4-epimerase, domain 1"/>
    <property type="match status" value="1"/>
</dbReference>
<organism evidence="28 29">
    <name type="scientific">Triplophysa tibetana</name>
    <dbReference type="NCBI Taxonomy" id="1572043"/>
    <lineage>
        <taxon>Eukaryota</taxon>
        <taxon>Metazoa</taxon>
        <taxon>Chordata</taxon>
        <taxon>Craniata</taxon>
        <taxon>Vertebrata</taxon>
        <taxon>Euteleostomi</taxon>
        <taxon>Actinopterygii</taxon>
        <taxon>Neopterygii</taxon>
        <taxon>Teleostei</taxon>
        <taxon>Ostariophysi</taxon>
        <taxon>Cypriniformes</taxon>
        <taxon>Nemacheilidae</taxon>
        <taxon>Triplophysa</taxon>
    </lineage>
</organism>
<keyword evidence="19" id="KW-0963">Cytoplasm</keyword>
<dbReference type="NCBIfam" id="TIGR01179">
    <property type="entry name" value="galE"/>
    <property type="match status" value="1"/>
</dbReference>
<evidence type="ECO:0000256" key="18">
    <source>
        <dbReference type="ARBA" id="ARBA00023144"/>
    </source>
</evidence>
<name>A0A5A9NSF6_9TELE</name>
<feature type="coiled-coil region" evidence="26">
    <location>
        <begin position="33"/>
        <end position="85"/>
    </location>
</feature>
<evidence type="ECO:0000256" key="23">
    <source>
        <dbReference type="ARBA" id="ARBA00031827"/>
    </source>
</evidence>
<evidence type="ECO:0000256" key="6">
    <source>
        <dbReference type="ARBA" id="ARBA00004610"/>
    </source>
</evidence>
<dbReference type="EC" id="5.1.3.7" evidence="10"/>
<evidence type="ECO:0000256" key="8">
    <source>
        <dbReference type="ARBA" id="ARBA00009452"/>
    </source>
</evidence>
<dbReference type="PANTHER" id="PTHR43725">
    <property type="entry name" value="UDP-GLUCOSE 4-EPIMERASE"/>
    <property type="match status" value="1"/>
</dbReference>
<evidence type="ECO:0000256" key="19">
    <source>
        <dbReference type="ARBA" id="ARBA00023212"/>
    </source>
</evidence>
<dbReference type="EMBL" id="SOYY01000015">
    <property type="protein sequence ID" value="KAA0711147.1"/>
    <property type="molecule type" value="Genomic_DNA"/>
</dbReference>
<keyword evidence="18" id="KW-0299">Galactose metabolism</keyword>
<comment type="catalytic activity">
    <reaction evidence="1">
        <text>UDP-N-acetyl-alpha-D-glucosamine = UDP-N-acetyl-alpha-D-galactosamine</text>
        <dbReference type="Rhea" id="RHEA:20517"/>
        <dbReference type="ChEBI" id="CHEBI:57705"/>
        <dbReference type="ChEBI" id="CHEBI:67138"/>
        <dbReference type="EC" id="5.1.3.7"/>
    </reaction>
</comment>
<dbReference type="InterPro" id="IPR005886">
    <property type="entry name" value="UDP_G4E"/>
</dbReference>
<evidence type="ECO:0000313" key="28">
    <source>
        <dbReference type="EMBL" id="KAA0711147.1"/>
    </source>
</evidence>
<evidence type="ECO:0000256" key="11">
    <source>
        <dbReference type="ARBA" id="ARBA00013189"/>
    </source>
</evidence>
<gene>
    <name evidence="28" type="ORF">E1301_Tti002745</name>
</gene>
<evidence type="ECO:0000256" key="10">
    <source>
        <dbReference type="ARBA" id="ARBA00013175"/>
    </source>
</evidence>
<evidence type="ECO:0000256" key="16">
    <source>
        <dbReference type="ARBA" id="ARBA00023027"/>
    </source>
</evidence>
<keyword evidence="20" id="KW-0413">Isomerase</keyword>
<dbReference type="PANTHER" id="PTHR43725:SF47">
    <property type="entry name" value="UDP-GLUCOSE 4-EPIMERASE"/>
    <property type="match status" value="1"/>
</dbReference>
<dbReference type="GO" id="GO:0033499">
    <property type="term" value="P:galactose catabolic process via UDP-galactose, Leloir pathway"/>
    <property type="evidence" value="ECO:0007669"/>
    <property type="project" value="TreeGrafter"/>
</dbReference>
<dbReference type="Pfam" id="PF00307">
    <property type="entry name" value="CH"/>
    <property type="match status" value="1"/>
</dbReference>
<dbReference type="CDD" id="cd05247">
    <property type="entry name" value="UDP_G4E_1_SDR_e"/>
    <property type="match status" value="1"/>
</dbReference>
<dbReference type="SUPFAM" id="SSF51735">
    <property type="entry name" value="NAD(P)-binding Rossmann-fold domains"/>
    <property type="match status" value="1"/>
</dbReference>
<evidence type="ECO:0000256" key="17">
    <source>
        <dbReference type="ARBA" id="ARBA00023054"/>
    </source>
</evidence>
<comment type="catalytic activity">
    <reaction evidence="2">
        <text>UDP-alpha-D-glucose = UDP-alpha-D-galactose</text>
        <dbReference type="Rhea" id="RHEA:22168"/>
        <dbReference type="ChEBI" id="CHEBI:58885"/>
        <dbReference type="ChEBI" id="CHEBI:66914"/>
        <dbReference type="EC" id="5.1.3.2"/>
    </reaction>
</comment>
<sequence>MKEELRCCKGKIQAERAEWKQFQDDLKVALVVSDRLREEAEEELSVLNSARQDWDRQLTEALEGKQNLEGQLKSLKIELEQSRQKTKLVTSNHQGAPPLRALEKSADKGNVDRYGKGIESTEKRIEEQLWTDELKRKREMNVSGSTERSRLPSDYPAVVVNGTSHRSVTGTTDSDIKEDNLILQTATSSVLDGPNMVNRRTQEDFSPALRFLRLHGGSKRNSLLRWCQGRTQGYKNVEITNFSSSWVDGLAFCAIYHSYLPSHIPYNTLSPENKKENLDLAFRTGEGFGISASLTVDEMLKDDAPDWHRVLEYVEGLNMRQKILVTGGGGYIGSHCVVELIEAGYHPVVIDNFSNAVREGDVPESLKRVEKFLDTQIEFHELDLLDKPGLEKIFKKHSFDAVMHFAGLKAVGESVEQPLRYYRVNLTGTIHLLEVMQSHGVRNLVFSSSATVYGDPQKLPIDEQHPVGGCTNPYGKTKYFIEEMIRDQCTANKDWNAVLLRYFNPIGAHISGQIGEDPQGIPNNLLPYVAQVAIGRRNFLNVFGNDYNTPDGTGVRDYIHVVDLAKGHIAALRKLKDSCGCKVYNLGTGTGYSVLEMVKAMEKASGRKIAYQIAPRRSGDIASCYADPSLAEKELSWKAEYDLERMCEDLWRWQSKNPTGFSNGTVP</sequence>
<comment type="function">
    <text evidence="4">Catalyzes two distinct but analogous reactions: the reversible epimerization of UDP-glucose to UDP-galactose and the reversible epimerization of UDP-N-acetylglucosamine to UDP-N-acetylgalactosamine. The reaction with UDP-Gal plays a critical role in the Leloir pathway of galactose catabolism in which galactose is converted to the glycolytic intermediate glucose 6-phosphate. It contributes to the catabolism of dietary galactose and enables the endogenous biosynthesis of both UDP-Gal and UDP-GalNAc when exogenous sources are limited. Both UDP-sugar interconversions are important in the synthesis of glycoproteins and glycolipids.</text>
</comment>
<keyword evidence="19" id="KW-0206">Cytoskeleton</keyword>
<evidence type="ECO:0000313" key="29">
    <source>
        <dbReference type="Proteomes" id="UP000324632"/>
    </source>
</evidence>
<evidence type="ECO:0000256" key="13">
    <source>
        <dbReference type="ARBA" id="ARBA00022618"/>
    </source>
</evidence>
<evidence type="ECO:0000259" key="27">
    <source>
        <dbReference type="PROSITE" id="PS50021"/>
    </source>
</evidence>
<evidence type="ECO:0000256" key="5">
    <source>
        <dbReference type="ARBA" id="ARBA00004186"/>
    </source>
</evidence>
<keyword evidence="14" id="KW-0303">Gap junction</keyword>
<comment type="caution">
    <text evidence="28">The sequence shown here is derived from an EMBL/GenBank/DDBJ whole genome shotgun (WGS) entry which is preliminary data.</text>
</comment>
<dbReference type="CDD" id="cd21199">
    <property type="entry name" value="CH_CYTS"/>
    <property type="match status" value="1"/>
</dbReference>
<comment type="similarity">
    <text evidence="8">Belongs to the cytospin-A family.</text>
</comment>
<evidence type="ECO:0000256" key="22">
    <source>
        <dbReference type="ARBA" id="ARBA00025131"/>
    </source>
</evidence>
<evidence type="ECO:0000256" key="9">
    <source>
        <dbReference type="ARBA" id="ARBA00011235"/>
    </source>
</evidence>
<dbReference type="SMART" id="SM00033">
    <property type="entry name" value="CH"/>
    <property type="match status" value="1"/>
</dbReference>
<dbReference type="Proteomes" id="UP000324632">
    <property type="component" value="Chromosome 15"/>
</dbReference>
<protein>
    <recommendedName>
        <fullName evidence="12">Cytospin-A</fullName>
        <ecNumber evidence="11">5.1.3.2</ecNumber>
        <ecNumber evidence="10">5.1.3.7</ecNumber>
    </recommendedName>
    <alternativeName>
        <fullName evidence="25">SPECC1-like protein</fullName>
    </alternativeName>
    <alternativeName>
        <fullName evidence="24">Sperm antigen with calponin homology and coiled-coil domains 1-like</fullName>
    </alternativeName>
    <alternativeName>
        <fullName evidence="23">UDP-N-acetylglucosamine 4-epimerase</fullName>
    </alternativeName>
</protein>
<dbReference type="PROSITE" id="PS50021">
    <property type="entry name" value="CH"/>
    <property type="match status" value="1"/>
</dbReference>
<evidence type="ECO:0000256" key="2">
    <source>
        <dbReference type="ARBA" id="ARBA00000083"/>
    </source>
</evidence>
<dbReference type="GO" id="GO:0005819">
    <property type="term" value="C:spindle"/>
    <property type="evidence" value="ECO:0007669"/>
    <property type="project" value="UniProtKB-SubCell"/>
</dbReference>
<evidence type="ECO:0000256" key="25">
    <source>
        <dbReference type="ARBA" id="ARBA00080480"/>
    </source>
</evidence>
<dbReference type="AlphaFoldDB" id="A0A5A9NSF6"/>
<dbReference type="InterPro" id="IPR036291">
    <property type="entry name" value="NAD(P)-bd_dom_sf"/>
</dbReference>
<keyword evidence="29" id="KW-1185">Reference proteome</keyword>
<reference evidence="28 29" key="1">
    <citation type="journal article" date="2019" name="Mol. Ecol. Resour.">
        <title>Chromosome-level genome assembly of Triplophysa tibetana, a fish adapted to the harsh high-altitude environment of the Tibetan Plateau.</title>
        <authorList>
            <person name="Yang X."/>
            <person name="Liu H."/>
            <person name="Ma Z."/>
            <person name="Zou Y."/>
            <person name="Zou M."/>
            <person name="Mao Y."/>
            <person name="Li X."/>
            <person name="Wang H."/>
            <person name="Chen T."/>
            <person name="Wang W."/>
            <person name="Yang R."/>
        </authorList>
    </citation>
    <scope>NUCLEOTIDE SEQUENCE [LARGE SCALE GENOMIC DNA]</scope>
    <source>
        <strain evidence="28">TTIB1903HZAU</strain>
        <tissue evidence="28">Muscle</tissue>
    </source>
</reference>
<dbReference type="NCBIfam" id="NF007956">
    <property type="entry name" value="PRK10675.1"/>
    <property type="match status" value="1"/>
</dbReference>
<dbReference type="GO" id="GO:0003978">
    <property type="term" value="F:UDP-glucose 4-epimerase activity"/>
    <property type="evidence" value="ECO:0007669"/>
    <property type="project" value="UniProtKB-EC"/>
</dbReference>
<comment type="subcellular location">
    <subcellularLocation>
        <location evidence="6">Cell junction</location>
        <location evidence="6">Gap junction</location>
    </subcellularLocation>
    <subcellularLocation>
        <location evidence="5">Cytoplasm</location>
        <location evidence="5">Cytoskeleton</location>
        <location evidence="5">Spindle</location>
    </subcellularLocation>
</comment>
<dbReference type="InterPro" id="IPR036872">
    <property type="entry name" value="CH_dom_sf"/>
</dbReference>
<keyword evidence="17 26" id="KW-0175">Coiled coil</keyword>
<evidence type="ECO:0000256" key="20">
    <source>
        <dbReference type="ARBA" id="ARBA00023235"/>
    </source>
</evidence>
<dbReference type="GO" id="GO:0051301">
    <property type="term" value="P:cell division"/>
    <property type="evidence" value="ECO:0007669"/>
    <property type="project" value="UniProtKB-KW"/>
</dbReference>
<comment type="subunit">
    <text evidence="9">May interact with both microtubules and actin cytoskeleton.</text>
</comment>
<evidence type="ECO:0000256" key="4">
    <source>
        <dbReference type="ARBA" id="ARBA00002760"/>
    </source>
</evidence>
<evidence type="ECO:0000256" key="15">
    <source>
        <dbReference type="ARBA" id="ARBA00022949"/>
    </source>
</evidence>
<feature type="domain" description="Calponin-homology (CH)" evidence="27">
    <location>
        <begin position="217"/>
        <end position="322"/>
    </location>
</feature>
<dbReference type="InterPro" id="IPR001715">
    <property type="entry name" value="CH_dom"/>
</dbReference>
<evidence type="ECO:0000256" key="3">
    <source>
        <dbReference type="ARBA" id="ARBA00001911"/>
    </source>
</evidence>
<keyword evidence="13" id="KW-0132">Cell division</keyword>